<feature type="non-terminal residue" evidence="1">
    <location>
        <position position="73"/>
    </location>
</feature>
<gene>
    <name evidence="1" type="ORF">chiPu_0030886</name>
</gene>
<reference evidence="1 2" key="1">
    <citation type="journal article" date="2018" name="Nat. Ecol. Evol.">
        <title>Shark genomes provide insights into elasmobranch evolution and the origin of vertebrates.</title>
        <authorList>
            <person name="Hara Y"/>
            <person name="Yamaguchi K"/>
            <person name="Onimaru K"/>
            <person name="Kadota M"/>
            <person name="Koyanagi M"/>
            <person name="Keeley SD"/>
            <person name="Tatsumi K"/>
            <person name="Tanaka K"/>
            <person name="Motone F"/>
            <person name="Kageyama Y"/>
            <person name="Nozu R"/>
            <person name="Adachi N"/>
            <person name="Nishimura O"/>
            <person name="Nakagawa R"/>
            <person name="Tanegashima C"/>
            <person name="Kiyatake I"/>
            <person name="Matsumoto R"/>
            <person name="Murakumo K"/>
            <person name="Nishida K"/>
            <person name="Terakita A"/>
            <person name="Kuratani S"/>
            <person name="Sato K"/>
            <person name="Hyodo S Kuraku.S."/>
        </authorList>
    </citation>
    <scope>NUCLEOTIDE SEQUENCE [LARGE SCALE GENOMIC DNA]</scope>
</reference>
<name>A0A401TVV9_CHIPU</name>
<sequence length="73" mass="7943">MGGSGPGWGWVRWIDWCCMGPRTGTCVEVCRHSTHPLTVLQGVQPDCVPGAGRQLVQSVAQLCGIQLDPLRRK</sequence>
<comment type="caution">
    <text evidence="1">The sequence shown here is derived from an EMBL/GenBank/DDBJ whole genome shotgun (WGS) entry which is preliminary data.</text>
</comment>
<accession>A0A401TVV9</accession>
<dbReference type="Proteomes" id="UP000287033">
    <property type="component" value="Unassembled WGS sequence"/>
</dbReference>
<evidence type="ECO:0000313" key="2">
    <source>
        <dbReference type="Proteomes" id="UP000287033"/>
    </source>
</evidence>
<protein>
    <submittedName>
        <fullName evidence="1">Uncharacterized protein</fullName>
    </submittedName>
</protein>
<proteinExistence type="predicted"/>
<dbReference type="AlphaFoldDB" id="A0A401TVV9"/>
<organism evidence="1 2">
    <name type="scientific">Chiloscyllium punctatum</name>
    <name type="common">Brownbanded bambooshark</name>
    <name type="synonym">Hemiscyllium punctatum</name>
    <dbReference type="NCBI Taxonomy" id="137246"/>
    <lineage>
        <taxon>Eukaryota</taxon>
        <taxon>Metazoa</taxon>
        <taxon>Chordata</taxon>
        <taxon>Craniata</taxon>
        <taxon>Vertebrata</taxon>
        <taxon>Chondrichthyes</taxon>
        <taxon>Elasmobranchii</taxon>
        <taxon>Galeomorphii</taxon>
        <taxon>Galeoidea</taxon>
        <taxon>Orectolobiformes</taxon>
        <taxon>Hemiscylliidae</taxon>
        <taxon>Chiloscyllium</taxon>
    </lineage>
</organism>
<dbReference type="EMBL" id="BEZZ01195709">
    <property type="protein sequence ID" value="GCC46762.1"/>
    <property type="molecule type" value="Genomic_DNA"/>
</dbReference>
<evidence type="ECO:0000313" key="1">
    <source>
        <dbReference type="EMBL" id="GCC46762.1"/>
    </source>
</evidence>
<keyword evidence="2" id="KW-1185">Reference proteome</keyword>